<dbReference type="InterPro" id="IPR057326">
    <property type="entry name" value="KR_dom"/>
</dbReference>
<accession>A0A7Y0BP49</accession>
<gene>
    <name evidence="4" type="ORF">HHL27_06550</name>
</gene>
<organism evidence="4 5">
    <name type="scientific">Novosphingobium olei</name>
    <dbReference type="NCBI Taxonomy" id="2728851"/>
    <lineage>
        <taxon>Bacteria</taxon>
        <taxon>Pseudomonadati</taxon>
        <taxon>Pseudomonadota</taxon>
        <taxon>Alphaproteobacteria</taxon>
        <taxon>Sphingomonadales</taxon>
        <taxon>Sphingomonadaceae</taxon>
        <taxon>Novosphingobium</taxon>
    </lineage>
</organism>
<comment type="similarity">
    <text evidence="1">Belongs to the short-chain dehydrogenases/reductases (SDR) family.</text>
</comment>
<feature type="domain" description="Ketoreductase" evidence="3">
    <location>
        <begin position="2"/>
        <end position="179"/>
    </location>
</feature>
<reference evidence="4 5" key="1">
    <citation type="submission" date="2020-04" db="EMBL/GenBank/DDBJ databases">
        <title>Novosphingobium sp. TW-4 isolated from soil.</title>
        <authorList>
            <person name="Dahal R.H."/>
            <person name="Chaudhary D.K."/>
        </authorList>
    </citation>
    <scope>NUCLEOTIDE SEQUENCE [LARGE SCALE GENOMIC DNA]</scope>
    <source>
        <strain evidence="4 5">TW-4</strain>
    </source>
</reference>
<evidence type="ECO:0000313" key="4">
    <source>
        <dbReference type="EMBL" id="NML93331.1"/>
    </source>
</evidence>
<dbReference type="AlphaFoldDB" id="A0A7Y0BP49"/>
<dbReference type="PANTHER" id="PTHR42760">
    <property type="entry name" value="SHORT-CHAIN DEHYDROGENASES/REDUCTASES FAMILY MEMBER"/>
    <property type="match status" value="1"/>
</dbReference>
<sequence length="239" mass="25234">MSTVVVTGASRGVGLALAARLLDRGHAVVAANRRWSDALAELGERHPGKLAFEPLDLGDLAQVAEVGRRIVKTHKDIYALVNNGAASSDRLFALTPPGEIESLVTTNLTGPILLTRQLLQPMLVRRRGRIIMTSSVNARTGYSGLSVYGATKAGLEGFTRSLSREVGKRGITVNCVAPGYMATEMTRTLDGERLASVLRRAPLGPAEPEDVAGAMLYLLSEEAARVTGTVLTVDGGSTA</sequence>
<keyword evidence="5" id="KW-1185">Reference proteome</keyword>
<dbReference type="GO" id="GO:0016616">
    <property type="term" value="F:oxidoreductase activity, acting on the CH-OH group of donors, NAD or NADP as acceptor"/>
    <property type="evidence" value="ECO:0007669"/>
    <property type="project" value="UniProtKB-ARBA"/>
</dbReference>
<evidence type="ECO:0000313" key="5">
    <source>
        <dbReference type="Proteomes" id="UP000583556"/>
    </source>
</evidence>
<dbReference type="InterPro" id="IPR002347">
    <property type="entry name" value="SDR_fam"/>
</dbReference>
<protein>
    <submittedName>
        <fullName evidence="4">SDR family oxidoreductase</fullName>
    </submittedName>
</protein>
<evidence type="ECO:0000256" key="2">
    <source>
        <dbReference type="ARBA" id="ARBA00023002"/>
    </source>
</evidence>
<comment type="caution">
    <text evidence="4">The sequence shown here is derived from an EMBL/GenBank/DDBJ whole genome shotgun (WGS) entry which is preliminary data.</text>
</comment>
<proteinExistence type="inferred from homology"/>
<keyword evidence="2" id="KW-0560">Oxidoreductase</keyword>
<dbReference type="SUPFAM" id="SSF51735">
    <property type="entry name" value="NAD(P)-binding Rossmann-fold domains"/>
    <property type="match status" value="1"/>
</dbReference>
<dbReference type="EMBL" id="JABBGM010000002">
    <property type="protein sequence ID" value="NML93331.1"/>
    <property type="molecule type" value="Genomic_DNA"/>
</dbReference>
<evidence type="ECO:0000256" key="1">
    <source>
        <dbReference type="ARBA" id="ARBA00006484"/>
    </source>
</evidence>
<dbReference type="Gene3D" id="3.40.50.720">
    <property type="entry name" value="NAD(P)-binding Rossmann-like Domain"/>
    <property type="match status" value="1"/>
</dbReference>
<dbReference type="InterPro" id="IPR020904">
    <property type="entry name" value="Sc_DH/Rdtase_CS"/>
</dbReference>
<dbReference type="FunFam" id="3.40.50.720:FF:000173">
    <property type="entry name" value="3-oxoacyl-[acyl-carrier protein] reductase"/>
    <property type="match status" value="1"/>
</dbReference>
<dbReference type="Proteomes" id="UP000583556">
    <property type="component" value="Unassembled WGS sequence"/>
</dbReference>
<evidence type="ECO:0000259" key="3">
    <source>
        <dbReference type="SMART" id="SM00822"/>
    </source>
</evidence>
<dbReference type="SMART" id="SM00822">
    <property type="entry name" value="PKS_KR"/>
    <property type="match status" value="1"/>
</dbReference>
<dbReference type="Pfam" id="PF13561">
    <property type="entry name" value="adh_short_C2"/>
    <property type="match status" value="1"/>
</dbReference>
<dbReference type="PRINTS" id="PR00080">
    <property type="entry name" value="SDRFAMILY"/>
</dbReference>
<dbReference type="PROSITE" id="PS00061">
    <property type="entry name" value="ADH_SHORT"/>
    <property type="match status" value="1"/>
</dbReference>
<name>A0A7Y0BP49_9SPHN</name>
<dbReference type="PANTHER" id="PTHR42760:SF40">
    <property type="entry name" value="3-OXOACYL-[ACYL-CARRIER-PROTEIN] REDUCTASE, CHLOROPLASTIC"/>
    <property type="match status" value="1"/>
</dbReference>
<dbReference type="PRINTS" id="PR00081">
    <property type="entry name" value="GDHRDH"/>
</dbReference>
<dbReference type="RefSeq" id="WP_169492566.1">
    <property type="nucleotide sequence ID" value="NZ_JABBGM010000002.1"/>
</dbReference>
<dbReference type="GO" id="GO:0030497">
    <property type="term" value="P:fatty acid elongation"/>
    <property type="evidence" value="ECO:0007669"/>
    <property type="project" value="TreeGrafter"/>
</dbReference>
<dbReference type="InterPro" id="IPR036291">
    <property type="entry name" value="NAD(P)-bd_dom_sf"/>
</dbReference>